<dbReference type="PANTHER" id="PTHR36440">
    <property type="entry name" value="PUTATIVE (AFU_ORTHOLOGUE AFUA_8G07350)-RELATED"/>
    <property type="match status" value="1"/>
</dbReference>
<dbReference type="InterPro" id="IPR014710">
    <property type="entry name" value="RmlC-like_jellyroll"/>
</dbReference>
<feature type="domain" description="Cupin type-2" evidence="1">
    <location>
        <begin position="57"/>
        <end position="123"/>
    </location>
</feature>
<dbReference type="RefSeq" id="WP_345654398.1">
    <property type="nucleotide sequence ID" value="NZ_BAABEP010000071.1"/>
</dbReference>
<dbReference type="InterPro" id="IPR013096">
    <property type="entry name" value="Cupin_2"/>
</dbReference>
<name>A0ABP7G5F2_9ACTN</name>
<dbReference type="PANTHER" id="PTHR36440:SF1">
    <property type="entry name" value="PUTATIVE (AFU_ORTHOLOGUE AFUA_8G07350)-RELATED"/>
    <property type="match status" value="1"/>
</dbReference>
<dbReference type="Proteomes" id="UP001499884">
    <property type="component" value="Unassembled WGS sequence"/>
</dbReference>
<dbReference type="Pfam" id="PF07883">
    <property type="entry name" value="Cupin_2"/>
    <property type="match status" value="1"/>
</dbReference>
<keyword evidence="3" id="KW-1185">Reference proteome</keyword>
<dbReference type="InterPro" id="IPR053146">
    <property type="entry name" value="QDO-like"/>
</dbReference>
<comment type="caution">
    <text evidence="2">The sequence shown here is derived from an EMBL/GenBank/DDBJ whole genome shotgun (WGS) entry which is preliminary data.</text>
</comment>
<evidence type="ECO:0000313" key="3">
    <source>
        <dbReference type="Proteomes" id="UP001499884"/>
    </source>
</evidence>
<dbReference type="InterPro" id="IPR011051">
    <property type="entry name" value="RmlC_Cupin_sf"/>
</dbReference>
<dbReference type="EMBL" id="BAABEP010000071">
    <property type="protein sequence ID" value="GAA3756821.1"/>
    <property type="molecule type" value="Genomic_DNA"/>
</dbReference>
<evidence type="ECO:0000259" key="1">
    <source>
        <dbReference type="Pfam" id="PF07883"/>
    </source>
</evidence>
<proteinExistence type="predicted"/>
<organism evidence="2 3">
    <name type="scientific">Streptomyces tremellae</name>
    <dbReference type="NCBI Taxonomy" id="1124239"/>
    <lineage>
        <taxon>Bacteria</taxon>
        <taxon>Bacillati</taxon>
        <taxon>Actinomycetota</taxon>
        <taxon>Actinomycetes</taxon>
        <taxon>Kitasatosporales</taxon>
        <taxon>Streptomycetaceae</taxon>
        <taxon>Streptomyces</taxon>
    </lineage>
</organism>
<reference evidence="3" key="1">
    <citation type="journal article" date="2019" name="Int. J. Syst. Evol. Microbiol.">
        <title>The Global Catalogue of Microorganisms (GCM) 10K type strain sequencing project: providing services to taxonomists for standard genome sequencing and annotation.</title>
        <authorList>
            <consortium name="The Broad Institute Genomics Platform"/>
            <consortium name="The Broad Institute Genome Sequencing Center for Infectious Disease"/>
            <person name="Wu L."/>
            <person name="Ma J."/>
        </authorList>
    </citation>
    <scope>NUCLEOTIDE SEQUENCE [LARGE SCALE GENOMIC DNA]</scope>
    <source>
        <strain evidence="3">JCM 30846</strain>
    </source>
</reference>
<accession>A0ABP7G5F2</accession>
<gene>
    <name evidence="2" type="ORF">GCM10023082_59820</name>
</gene>
<evidence type="ECO:0000313" key="2">
    <source>
        <dbReference type="EMBL" id="GAA3756821.1"/>
    </source>
</evidence>
<dbReference type="SUPFAM" id="SSF51182">
    <property type="entry name" value="RmlC-like cupins"/>
    <property type="match status" value="1"/>
</dbReference>
<dbReference type="Gene3D" id="2.60.120.10">
    <property type="entry name" value="Jelly Rolls"/>
    <property type="match status" value="1"/>
</dbReference>
<sequence>MTFTIPVPDRDDPRWTRRGAVLVRSFEGIPRWGVGDTYTIKLTAGQTGGSLGFIEASVPPGGGPDAHAHGDEDETFYLLDGELEFLNGDETFTARTGDLVFVPRGNRHRFKNTGDRTARMVFLFTPGGFEDFFVTAGDEPRPGEEAPVWGPERYEAIVSGFEKYHVTQLPEDK</sequence>
<protein>
    <recommendedName>
        <fullName evidence="1">Cupin type-2 domain-containing protein</fullName>
    </recommendedName>
</protein>